<dbReference type="Gene3D" id="3.40.50.1110">
    <property type="entry name" value="SGNH hydrolase"/>
    <property type="match status" value="1"/>
</dbReference>
<dbReference type="OrthoDB" id="671439at2759"/>
<dbReference type="InterPro" id="IPR036514">
    <property type="entry name" value="SGNH_hydro_sf"/>
</dbReference>
<keyword evidence="2" id="KW-0378">Hydrolase</keyword>
<dbReference type="SUPFAM" id="SSF52266">
    <property type="entry name" value="SGNH hydrolase"/>
    <property type="match status" value="1"/>
</dbReference>
<evidence type="ECO:0000313" key="3">
    <source>
        <dbReference type="Proteomes" id="UP000095751"/>
    </source>
</evidence>
<protein>
    <submittedName>
        <fullName evidence="2">SGNH hydrolase</fullName>
    </submittedName>
</protein>
<keyword evidence="3" id="KW-1185">Reference proteome</keyword>
<dbReference type="KEGG" id="fcy:FRACYDRAFT_178469"/>
<dbReference type="PANTHER" id="PTHR14209">
    <property type="entry name" value="ISOAMYL ACETATE-HYDROLYZING ESTERASE 1"/>
    <property type="match status" value="1"/>
</dbReference>
<dbReference type="AlphaFoldDB" id="A0A1E7FWX5"/>
<dbReference type="PANTHER" id="PTHR14209:SF19">
    <property type="entry name" value="ISOAMYL ACETATE-HYDROLYZING ESTERASE 1 HOMOLOG"/>
    <property type="match status" value="1"/>
</dbReference>
<gene>
    <name evidence="2" type="ORF">FRACYDRAFT_178469</name>
</gene>
<dbReference type="InterPro" id="IPR013830">
    <property type="entry name" value="SGNH_hydro"/>
</dbReference>
<evidence type="ECO:0000313" key="2">
    <source>
        <dbReference type="EMBL" id="OEU22647.1"/>
    </source>
</evidence>
<dbReference type="Pfam" id="PF13472">
    <property type="entry name" value="Lipase_GDSL_2"/>
    <property type="match status" value="1"/>
</dbReference>
<dbReference type="EMBL" id="KV784353">
    <property type="protein sequence ID" value="OEU22647.1"/>
    <property type="molecule type" value="Genomic_DNA"/>
</dbReference>
<dbReference type="CDD" id="cd01838">
    <property type="entry name" value="Isoamyl_acetate_hydrolase_like"/>
    <property type="match status" value="1"/>
</dbReference>
<organism evidence="2 3">
    <name type="scientific">Fragilariopsis cylindrus CCMP1102</name>
    <dbReference type="NCBI Taxonomy" id="635003"/>
    <lineage>
        <taxon>Eukaryota</taxon>
        <taxon>Sar</taxon>
        <taxon>Stramenopiles</taxon>
        <taxon>Ochrophyta</taxon>
        <taxon>Bacillariophyta</taxon>
        <taxon>Bacillariophyceae</taxon>
        <taxon>Bacillariophycidae</taxon>
        <taxon>Bacillariales</taxon>
        <taxon>Bacillariaceae</taxon>
        <taxon>Fragilariopsis</taxon>
    </lineage>
</organism>
<proteinExistence type="predicted"/>
<dbReference type="GO" id="GO:0016787">
    <property type="term" value="F:hydrolase activity"/>
    <property type="evidence" value="ECO:0007669"/>
    <property type="project" value="UniProtKB-KW"/>
</dbReference>
<dbReference type="Proteomes" id="UP000095751">
    <property type="component" value="Unassembled WGS sequence"/>
</dbReference>
<dbReference type="InParanoid" id="A0A1E7FWX5"/>
<reference evidence="2 3" key="1">
    <citation type="submission" date="2016-09" db="EMBL/GenBank/DDBJ databases">
        <title>Extensive genetic diversity and differential bi-allelic expression allows diatom success in the polar Southern Ocean.</title>
        <authorList>
            <consortium name="DOE Joint Genome Institute"/>
            <person name="Mock T."/>
            <person name="Otillar R.P."/>
            <person name="Strauss J."/>
            <person name="Dupont C."/>
            <person name="Frickenhaus S."/>
            <person name="Maumus F."/>
            <person name="Mcmullan M."/>
            <person name="Sanges R."/>
            <person name="Schmutz J."/>
            <person name="Toseland A."/>
            <person name="Valas R."/>
            <person name="Veluchamy A."/>
            <person name="Ward B.J."/>
            <person name="Allen A."/>
            <person name="Barry K."/>
            <person name="Falciatore A."/>
            <person name="Ferrante M."/>
            <person name="Fortunato A.E."/>
            <person name="Gloeckner G."/>
            <person name="Gruber A."/>
            <person name="Hipkin R."/>
            <person name="Janech M."/>
            <person name="Kroth P."/>
            <person name="Leese F."/>
            <person name="Lindquist E."/>
            <person name="Lyon B.R."/>
            <person name="Martin J."/>
            <person name="Mayer C."/>
            <person name="Parker M."/>
            <person name="Quesneville H."/>
            <person name="Raymond J."/>
            <person name="Uhlig C."/>
            <person name="Valentin K.U."/>
            <person name="Worden A.Z."/>
            <person name="Armbrust E.V."/>
            <person name="Bowler C."/>
            <person name="Green B."/>
            <person name="Moulton V."/>
            <person name="Van Oosterhout C."/>
            <person name="Grigoriev I."/>
        </authorList>
    </citation>
    <scope>NUCLEOTIDE SEQUENCE [LARGE SCALE GENOMIC DNA]</scope>
    <source>
        <strain evidence="2 3">CCMP1102</strain>
    </source>
</reference>
<sequence length="265" mass="29368">MYIRKPIVLFGDSITQYAYGEEPSKIGWAALLSGSYQRRADVLNRGFSGYNTRHALDLLPKLFPKNSNIDVDSSSTYLLPLFCTVFFGANDAALPPTPTNSDSGRQHVPKEEYAKNLEKIVLSIRERTGTKTSDDLLIIIITPPPVDEETWKTKLGLYDHCDRSNLITRDYGEVAKTVGSSLDCPVLDTWELLCGNDLDIYKSHLSDGLHLSDSGNQLVYEGLMQIIKEKFPNLAPAEATDDDDDSCTGGIKGIQAEEALWTDLC</sequence>
<feature type="domain" description="SGNH hydrolase-type esterase" evidence="1">
    <location>
        <begin position="9"/>
        <end position="218"/>
    </location>
</feature>
<dbReference type="InterPro" id="IPR045136">
    <property type="entry name" value="Iah1-like"/>
</dbReference>
<evidence type="ECO:0000259" key="1">
    <source>
        <dbReference type="Pfam" id="PF13472"/>
    </source>
</evidence>
<accession>A0A1E7FWX5</accession>
<name>A0A1E7FWX5_9STRA</name>